<dbReference type="SUPFAM" id="SSF53335">
    <property type="entry name" value="S-adenosyl-L-methionine-dependent methyltransferases"/>
    <property type="match status" value="1"/>
</dbReference>
<dbReference type="AlphaFoldDB" id="A0A316FHD0"/>
<gene>
    <name evidence="1" type="ORF">C8D97_11041</name>
</gene>
<dbReference type="Proteomes" id="UP000245790">
    <property type="component" value="Unassembled WGS sequence"/>
</dbReference>
<keyword evidence="1" id="KW-0808">Transferase</keyword>
<dbReference type="GO" id="GO:0008168">
    <property type="term" value="F:methyltransferase activity"/>
    <property type="evidence" value="ECO:0007669"/>
    <property type="project" value="UniProtKB-KW"/>
</dbReference>
<keyword evidence="2" id="KW-1185">Reference proteome</keyword>
<organism evidence="1 2">
    <name type="scientific">Pleionea mediterranea</name>
    <dbReference type="NCBI Taxonomy" id="523701"/>
    <lineage>
        <taxon>Bacteria</taxon>
        <taxon>Pseudomonadati</taxon>
        <taxon>Pseudomonadota</taxon>
        <taxon>Gammaproteobacteria</taxon>
        <taxon>Oceanospirillales</taxon>
        <taxon>Pleioneaceae</taxon>
        <taxon>Pleionea</taxon>
    </lineage>
</organism>
<keyword evidence="1" id="KW-0489">Methyltransferase</keyword>
<evidence type="ECO:0000313" key="2">
    <source>
        <dbReference type="Proteomes" id="UP000245790"/>
    </source>
</evidence>
<dbReference type="OrthoDB" id="264333at2"/>
<evidence type="ECO:0000313" key="1">
    <source>
        <dbReference type="EMBL" id="PWK47829.1"/>
    </source>
</evidence>
<reference evidence="1 2" key="1">
    <citation type="submission" date="2018-05" db="EMBL/GenBank/DDBJ databases">
        <title>Genomic Encyclopedia of Type Strains, Phase IV (KMG-IV): sequencing the most valuable type-strain genomes for metagenomic binning, comparative biology and taxonomic classification.</title>
        <authorList>
            <person name="Goeker M."/>
        </authorList>
    </citation>
    <scope>NUCLEOTIDE SEQUENCE [LARGE SCALE GENOMIC DNA]</scope>
    <source>
        <strain evidence="1 2">DSM 25350</strain>
    </source>
</reference>
<dbReference type="Gene3D" id="3.40.50.150">
    <property type="entry name" value="Vaccinia Virus protein VP39"/>
    <property type="match status" value="1"/>
</dbReference>
<comment type="caution">
    <text evidence="1">The sequence shown here is derived from an EMBL/GenBank/DDBJ whole genome shotgun (WGS) entry which is preliminary data.</text>
</comment>
<dbReference type="Pfam" id="PF10294">
    <property type="entry name" value="Methyltransf_16"/>
    <property type="match status" value="1"/>
</dbReference>
<dbReference type="InterPro" id="IPR029063">
    <property type="entry name" value="SAM-dependent_MTases_sf"/>
</dbReference>
<dbReference type="GO" id="GO:0032259">
    <property type="term" value="P:methylation"/>
    <property type="evidence" value="ECO:0007669"/>
    <property type="project" value="UniProtKB-KW"/>
</dbReference>
<protein>
    <submittedName>
        <fullName evidence="1">Lysine methyltransferase</fullName>
    </submittedName>
</protein>
<dbReference type="PANTHER" id="PTHR14614">
    <property type="entry name" value="HEPATOCELLULAR CARCINOMA-ASSOCIATED ANTIGEN"/>
    <property type="match status" value="1"/>
</dbReference>
<dbReference type="EMBL" id="QGGU01000010">
    <property type="protein sequence ID" value="PWK47829.1"/>
    <property type="molecule type" value="Genomic_DNA"/>
</dbReference>
<name>A0A316FHD0_9GAMM</name>
<accession>A0A316FHD0</accession>
<dbReference type="CDD" id="cd02440">
    <property type="entry name" value="AdoMet_MTases"/>
    <property type="match status" value="1"/>
</dbReference>
<sequence>MPEVIELPENHLFNVFNLLLLENKHRLVKQLKECYEPNVHGHKTWASSFLLMDYFQTHRIIKRSTQAIELGCGWGAAAIYCAKNGARSVTGLDIDENVFPYMDVQAALNSVEIKKMKKSYDKLTGKQLSEFNLIMGADICFWDDLSKMLGKMIKRALNNGVKRIVLADPGRSPFYDLADHCDNFANVTLSEWYVCDPEYYEGFILDITPKSVSKKN</sequence>
<proteinExistence type="predicted"/>
<dbReference type="InterPro" id="IPR019410">
    <property type="entry name" value="Methyltransf_16"/>
</dbReference>